<dbReference type="KEGG" id="vg:77951802"/>
<feature type="compositionally biased region" description="Basic and acidic residues" evidence="1">
    <location>
        <begin position="73"/>
        <end position="105"/>
    </location>
</feature>
<evidence type="ECO:0000313" key="2">
    <source>
        <dbReference type="EMBL" id="QKY79958.1"/>
    </source>
</evidence>
<keyword evidence="3" id="KW-1185">Reference proteome</keyword>
<feature type="region of interest" description="Disordered" evidence="1">
    <location>
        <begin position="65"/>
        <end position="115"/>
    </location>
</feature>
<sequence length="115" mass="11976">MADSKTTALVEDGRAFIEVHDPADVPEVAAKLLAAADDPNEVDTATHAGGVGFRVSEKLAKKAKLVQTASRAKASDKKPDDKSANEESKPDDKSTTEESKPDGKASDTAGDPPES</sequence>
<name>A0AAE7K674_9CAUD</name>
<dbReference type="Proteomes" id="UP000821895">
    <property type="component" value="Segment"/>
</dbReference>
<accession>A0AAE7K674</accession>
<proteinExistence type="predicted"/>
<evidence type="ECO:0000256" key="1">
    <source>
        <dbReference type="SAM" id="MobiDB-lite"/>
    </source>
</evidence>
<dbReference type="EMBL" id="MT498058">
    <property type="protein sequence ID" value="QKY79958.1"/>
    <property type="molecule type" value="Genomic_DNA"/>
</dbReference>
<protein>
    <submittedName>
        <fullName evidence="2">Uncharacterized protein</fullName>
    </submittedName>
</protein>
<gene>
    <name evidence="2" type="primary">46</name>
    <name evidence="2" type="ORF">SEA_CLAWZ_46</name>
</gene>
<dbReference type="GeneID" id="77951802"/>
<evidence type="ECO:0000313" key="3">
    <source>
        <dbReference type="Proteomes" id="UP000821895"/>
    </source>
</evidence>
<organism evidence="2 3">
    <name type="scientific">Gordonia phage Clawz</name>
    <dbReference type="NCBI Taxonomy" id="2743910"/>
    <lineage>
        <taxon>Viruses</taxon>
        <taxon>Duplodnaviria</taxon>
        <taxon>Heunggongvirae</taxon>
        <taxon>Uroviricota</taxon>
        <taxon>Caudoviricetes</taxon>
        <taxon>Clawzvirus</taxon>
        <taxon>Clawzvirus clawz</taxon>
    </lineage>
</organism>
<reference evidence="2" key="1">
    <citation type="submission" date="2020-05" db="EMBL/GenBank/DDBJ databases">
        <authorList>
            <person name="Conneilly E.M."/>
            <person name="Corace M.L."/>
            <person name="Daly D."/>
            <person name="Dejene M.A."/>
            <person name="Deng Y."/>
            <person name="Kelly J.M."/>
            <person name="Masiello C.S."/>
            <person name="McDonough D."/>
            <person name="Musser E."/>
            <person name="Pecorale A.L."/>
            <person name="Ray R.F."/>
            <person name="Regan I.M."/>
            <person name="Shedd N.A."/>
            <person name="Tatone J.R."/>
            <person name="Tocci C.W."/>
            <person name="Zarate C.M."/>
            <person name="Whitefleet-Smith J.L."/>
            <person name="Garlena R.A."/>
            <person name="Russell D.A."/>
            <person name="Pope W.H."/>
            <person name="Jacobs-Sera D."/>
            <person name="Hatfull G.F."/>
        </authorList>
    </citation>
    <scope>NUCLEOTIDE SEQUENCE</scope>
</reference>
<dbReference type="RefSeq" id="YP_010675475.1">
    <property type="nucleotide sequence ID" value="NC_071004.1"/>
</dbReference>